<dbReference type="InterPro" id="IPR013785">
    <property type="entry name" value="Aldolase_TIM"/>
</dbReference>
<dbReference type="CDD" id="cd01335">
    <property type="entry name" value="Radical_SAM"/>
    <property type="match status" value="1"/>
</dbReference>
<gene>
    <name evidence="6" type="primary">hutW</name>
    <name evidence="6" type="ORF">NE675_11315</name>
</gene>
<dbReference type="GO" id="GO:0008168">
    <property type="term" value="F:methyltransferase activity"/>
    <property type="evidence" value="ECO:0007669"/>
    <property type="project" value="UniProtKB-KW"/>
</dbReference>
<organism evidence="6 7">
    <name type="scientific">Megasphaera massiliensis</name>
    <dbReference type="NCBI Taxonomy" id="1232428"/>
    <lineage>
        <taxon>Bacteria</taxon>
        <taxon>Bacillati</taxon>
        <taxon>Bacillota</taxon>
        <taxon>Negativicutes</taxon>
        <taxon>Veillonellales</taxon>
        <taxon>Veillonellaceae</taxon>
        <taxon>Megasphaera</taxon>
    </lineage>
</organism>
<evidence type="ECO:0000313" key="7">
    <source>
        <dbReference type="Proteomes" id="UP001206692"/>
    </source>
</evidence>
<keyword evidence="6" id="KW-0489">Methyltransferase</keyword>
<dbReference type="SFLD" id="SFLDG01065">
    <property type="entry name" value="anaerobic_coproporphyrinogen-I"/>
    <property type="match status" value="1"/>
</dbReference>
<reference evidence="6 7" key="1">
    <citation type="submission" date="2022-06" db="EMBL/GenBank/DDBJ databases">
        <title>Isolation of gut microbiota from human fecal samples.</title>
        <authorList>
            <person name="Pamer E.G."/>
            <person name="Barat B."/>
            <person name="Waligurski E."/>
            <person name="Medina S."/>
            <person name="Paddock L."/>
            <person name="Mostad J."/>
        </authorList>
    </citation>
    <scope>NUCLEOTIDE SEQUENCE [LARGE SCALE GENOMIC DNA]</scope>
    <source>
        <strain evidence="6 7">DFI.1.1</strain>
    </source>
</reference>
<protein>
    <submittedName>
        <fullName evidence="6">Heme anaerobic degradation radical SAM methyltransferase ChuW/HutW</fullName>
    </submittedName>
</protein>
<evidence type="ECO:0000259" key="5">
    <source>
        <dbReference type="PROSITE" id="PS51918"/>
    </source>
</evidence>
<dbReference type="RefSeq" id="WP_062412734.1">
    <property type="nucleotide sequence ID" value="NZ_JAJCIO010000035.1"/>
</dbReference>
<keyword evidence="2" id="KW-0479">Metal-binding</keyword>
<dbReference type="Pfam" id="PF04055">
    <property type="entry name" value="Radical_SAM"/>
    <property type="match status" value="1"/>
</dbReference>
<dbReference type="Proteomes" id="UP001206692">
    <property type="component" value="Unassembled WGS sequence"/>
</dbReference>
<keyword evidence="6" id="KW-0808">Transferase</keyword>
<keyword evidence="4" id="KW-0411">Iron-sulfur</keyword>
<evidence type="ECO:0000256" key="4">
    <source>
        <dbReference type="ARBA" id="ARBA00023014"/>
    </source>
</evidence>
<name>A0ABT1SV50_9FIRM</name>
<dbReference type="PROSITE" id="PS51918">
    <property type="entry name" value="RADICAL_SAM"/>
    <property type="match status" value="1"/>
</dbReference>
<comment type="caution">
    <text evidence="6">The sequence shown here is derived from an EMBL/GenBank/DDBJ whole genome shotgun (WGS) entry which is preliminary data.</text>
</comment>
<dbReference type="InterPro" id="IPR058240">
    <property type="entry name" value="rSAM_sf"/>
</dbReference>
<dbReference type="SFLD" id="SFLDF00311">
    <property type="entry name" value="heme_degradation_proteins_(Hut"/>
    <property type="match status" value="1"/>
</dbReference>
<keyword evidence="7" id="KW-1185">Reference proteome</keyword>
<dbReference type="InterPro" id="IPR007197">
    <property type="entry name" value="rSAM"/>
</dbReference>
<dbReference type="PANTHER" id="PTHR13932">
    <property type="entry name" value="COPROPORPHYRINIGEN III OXIDASE"/>
    <property type="match status" value="1"/>
</dbReference>
<feature type="domain" description="Radical SAM core" evidence="5">
    <location>
        <begin position="63"/>
        <end position="302"/>
    </location>
</feature>
<evidence type="ECO:0000256" key="1">
    <source>
        <dbReference type="ARBA" id="ARBA00022691"/>
    </source>
</evidence>
<dbReference type="InterPro" id="IPR006638">
    <property type="entry name" value="Elp3/MiaA/NifB-like_rSAM"/>
</dbReference>
<evidence type="ECO:0000313" key="6">
    <source>
        <dbReference type="EMBL" id="MCQ5343607.1"/>
    </source>
</evidence>
<dbReference type="InterPro" id="IPR026332">
    <property type="entry name" value="HutW"/>
</dbReference>
<sequence>MSLQAYYDSLPPDQQALQFGLAGVDPLGHAFPRKRVVHAGLHGQLIAPAESQQIWQDIMSRPPTGRDVQTAYIHIPFCKTKCLYCGFFQNGTQQETEDEYIRCLVDELELAADSPRLRDGLIHAVFIGGGTPTSLSPANADLLLKTIRRCLPLANDYEMTLEGRVHDVVPEKMDIWFANGVNRVSLGVQSFDTAVRRAVGRLDDEDTVLQRLADLKAYNQAVLIIDLMYGLPGQNMDVWRHDLQRLTECAADGADLYQLNVFDGSDLNKAIAEGRLAPAAETSVQARMFHEAKVYLEQRAYRRLNICHWSRSNRERSLYNVLARSGAAMFPFGSGAGGHVDGYETMLHRAISPYQMFVSQGKKPFMALMEQSPLKPLIDRVQVEMEQGYLDLRSLMAEDERLQDLTWLYDLWQERGLVTDNGVLHMLTEAGQFWQVNLTQTTLESMQYLLTGKTVMNLAGVAAQDSAKTDAMTEAMKKMKEKGVRPSMEAMKKMAEAMQHLSSEELSAVMKRMGSM</sequence>
<dbReference type="PANTHER" id="PTHR13932:SF9">
    <property type="entry name" value="COPROPORPHYRINOGEN III OXIDASE"/>
    <property type="match status" value="1"/>
</dbReference>
<dbReference type="SUPFAM" id="SSF102114">
    <property type="entry name" value="Radical SAM enzymes"/>
    <property type="match status" value="1"/>
</dbReference>
<keyword evidence="3" id="KW-0408">Iron</keyword>
<dbReference type="GO" id="GO:0032259">
    <property type="term" value="P:methylation"/>
    <property type="evidence" value="ECO:0007669"/>
    <property type="project" value="UniProtKB-KW"/>
</dbReference>
<accession>A0ABT1SV50</accession>
<keyword evidence="1" id="KW-0949">S-adenosyl-L-methionine</keyword>
<dbReference type="SMART" id="SM00729">
    <property type="entry name" value="Elp3"/>
    <property type="match status" value="1"/>
</dbReference>
<evidence type="ECO:0000256" key="2">
    <source>
        <dbReference type="ARBA" id="ARBA00022723"/>
    </source>
</evidence>
<dbReference type="NCBIfam" id="TIGR04107">
    <property type="entry name" value="rSAM_HutW"/>
    <property type="match status" value="1"/>
</dbReference>
<dbReference type="Gene3D" id="3.20.20.70">
    <property type="entry name" value="Aldolase class I"/>
    <property type="match status" value="1"/>
</dbReference>
<proteinExistence type="predicted"/>
<evidence type="ECO:0000256" key="3">
    <source>
        <dbReference type="ARBA" id="ARBA00023004"/>
    </source>
</evidence>
<dbReference type="EMBL" id="JANGEW010000031">
    <property type="protein sequence ID" value="MCQ5343607.1"/>
    <property type="molecule type" value="Genomic_DNA"/>
</dbReference>
<dbReference type="InterPro" id="IPR034505">
    <property type="entry name" value="Coproporphyrinogen-III_oxidase"/>
</dbReference>
<dbReference type="SFLD" id="SFLDS00029">
    <property type="entry name" value="Radical_SAM"/>
    <property type="match status" value="1"/>
</dbReference>